<organism evidence="1">
    <name type="scientific">Phaffia rhodozyma</name>
    <name type="common">Yeast</name>
    <name type="synonym">Xanthophyllomyces dendrorhous</name>
    <dbReference type="NCBI Taxonomy" id="264483"/>
    <lineage>
        <taxon>Eukaryota</taxon>
        <taxon>Fungi</taxon>
        <taxon>Dikarya</taxon>
        <taxon>Basidiomycota</taxon>
        <taxon>Agaricomycotina</taxon>
        <taxon>Tremellomycetes</taxon>
        <taxon>Cystofilobasidiales</taxon>
        <taxon>Mrakiaceae</taxon>
        <taxon>Phaffia</taxon>
    </lineage>
</organism>
<evidence type="ECO:0000313" key="1">
    <source>
        <dbReference type="EMBL" id="CED82123.1"/>
    </source>
</evidence>
<dbReference type="EMBL" id="LN483124">
    <property type="protein sequence ID" value="CED82123.1"/>
    <property type="molecule type" value="Genomic_DNA"/>
</dbReference>
<name>A0A0F7SPS1_PHARH</name>
<dbReference type="AlphaFoldDB" id="A0A0F7SPS1"/>
<protein>
    <submittedName>
        <fullName evidence="1">Uncharacterized protein</fullName>
    </submittedName>
</protein>
<sequence>MGFWLKGIYSSAIDRRERLMDSSSLETIDQSSECAIKSEHFPSLMRQDFKKFRSTIPDQNLVVLLVRNFRTLKRSPIYIQENVLCVSIYIHMVSSSVSCVSNPHSQIFADDIKEQSFFSNFRFEHHHLNWRCISHVVREK</sequence>
<accession>A0A0F7SPS1</accession>
<reference evidence="1" key="1">
    <citation type="submission" date="2014-08" db="EMBL/GenBank/DDBJ databases">
        <authorList>
            <person name="Sharma Rahul"/>
            <person name="Thines Marco"/>
        </authorList>
    </citation>
    <scope>NUCLEOTIDE SEQUENCE</scope>
</reference>
<proteinExistence type="predicted"/>